<keyword evidence="1" id="KW-1133">Transmembrane helix</keyword>
<gene>
    <name evidence="2" type="ORF">CAC42_5833</name>
</gene>
<keyword evidence="3" id="KW-1185">Reference proteome</keyword>
<feature type="transmembrane region" description="Helical" evidence="1">
    <location>
        <begin position="31"/>
        <end position="51"/>
    </location>
</feature>
<comment type="caution">
    <text evidence="2">The sequence shown here is derived from an EMBL/GenBank/DDBJ whole genome shotgun (WGS) entry which is preliminary data.</text>
</comment>
<protein>
    <submittedName>
        <fullName evidence="2">Proline-tRNA ligase</fullName>
    </submittedName>
</protein>
<keyword evidence="1" id="KW-0812">Transmembrane</keyword>
<evidence type="ECO:0000313" key="2">
    <source>
        <dbReference type="EMBL" id="PNS20383.1"/>
    </source>
</evidence>
<evidence type="ECO:0000313" key="3">
    <source>
        <dbReference type="Proteomes" id="UP000243797"/>
    </source>
</evidence>
<organism evidence="2 3">
    <name type="scientific">Sphaceloma murrayae</name>
    <dbReference type="NCBI Taxonomy" id="2082308"/>
    <lineage>
        <taxon>Eukaryota</taxon>
        <taxon>Fungi</taxon>
        <taxon>Dikarya</taxon>
        <taxon>Ascomycota</taxon>
        <taxon>Pezizomycotina</taxon>
        <taxon>Dothideomycetes</taxon>
        <taxon>Dothideomycetidae</taxon>
        <taxon>Myriangiales</taxon>
        <taxon>Elsinoaceae</taxon>
        <taxon>Sphaceloma</taxon>
    </lineage>
</organism>
<evidence type="ECO:0000256" key="1">
    <source>
        <dbReference type="SAM" id="Phobius"/>
    </source>
</evidence>
<dbReference type="AlphaFoldDB" id="A0A2K1QZM0"/>
<reference evidence="2 3" key="1">
    <citation type="submission" date="2017-06" db="EMBL/GenBank/DDBJ databases">
        <title>Draft genome sequence of a variant of Elsinoe murrayae.</title>
        <authorList>
            <person name="Cheng Q."/>
        </authorList>
    </citation>
    <scope>NUCLEOTIDE SEQUENCE [LARGE SCALE GENOMIC DNA]</scope>
    <source>
        <strain evidence="2 3">CQ-2017a</strain>
    </source>
</reference>
<sequence length="60" mass="6683">MALALLGFIRYMRQQMSMARGKVWASGWEMQTISIGILLLVIVTLVVVMGVDSFRKPGVL</sequence>
<dbReference type="OrthoDB" id="199599at2759"/>
<keyword evidence="1" id="KW-0472">Membrane</keyword>
<dbReference type="InParanoid" id="A0A2K1QZM0"/>
<keyword evidence="2" id="KW-0436">Ligase</keyword>
<name>A0A2K1QZM0_9PEZI</name>
<proteinExistence type="predicted"/>
<dbReference type="EMBL" id="NKHZ01000025">
    <property type="protein sequence ID" value="PNS20383.1"/>
    <property type="molecule type" value="Genomic_DNA"/>
</dbReference>
<accession>A0A2K1QZM0</accession>
<dbReference type="GO" id="GO:0016874">
    <property type="term" value="F:ligase activity"/>
    <property type="evidence" value="ECO:0007669"/>
    <property type="project" value="UniProtKB-KW"/>
</dbReference>
<dbReference type="Proteomes" id="UP000243797">
    <property type="component" value="Unassembled WGS sequence"/>
</dbReference>